<feature type="compositionally biased region" description="Polar residues" evidence="1">
    <location>
        <begin position="257"/>
        <end position="274"/>
    </location>
</feature>
<keyword evidence="3" id="KW-1185">Reference proteome</keyword>
<feature type="compositionally biased region" description="Basic and acidic residues" evidence="1">
    <location>
        <begin position="105"/>
        <end position="114"/>
    </location>
</feature>
<feature type="compositionally biased region" description="Polar residues" evidence="1">
    <location>
        <begin position="193"/>
        <end position="211"/>
    </location>
</feature>
<organism evidence="2 3">
    <name type="scientific">Ceratobasidium theobromae</name>
    <dbReference type="NCBI Taxonomy" id="1582974"/>
    <lineage>
        <taxon>Eukaryota</taxon>
        <taxon>Fungi</taxon>
        <taxon>Dikarya</taxon>
        <taxon>Basidiomycota</taxon>
        <taxon>Agaricomycotina</taxon>
        <taxon>Agaricomycetes</taxon>
        <taxon>Cantharellales</taxon>
        <taxon>Ceratobasidiaceae</taxon>
        <taxon>Ceratobasidium</taxon>
    </lineage>
</organism>
<feature type="compositionally biased region" description="Polar residues" evidence="1">
    <location>
        <begin position="310"/>
        <end position="326"/>
    </location>
</feature>
<protein>
    <submittedName>
        <fullName evidence="2">Uncharacterized protein</fullName>
    </submittedName>
</protein>
<accession>A0A5N5Q6W7</accession>
<proteinExistence type="predicted"/>
<evidence type="ECO:0000313" key="2">
    <source>
        <dbReference type="EMBL" id="KAB5587484.1"/>
    </source>
</evidence>
<feature type="region of interest" description="Disordered" evidence="1">
    <location>
        <begin position="85"/>
        <end position="116"/>
    </location>
</feature>
<feature type="compositionally biased region" description="Polar residues" evidence="1">
    <location>
        <begin position="226"/>
        <end position="238"/>
    </location>
</feature>
<gene>
    <name evidence="2" type="ORF">CTheo_9077</name>
</gene>
<dbReference type="Proteomes" id="UP000383932">
    <property type="component" value="Unassembled WGS sequence"/>
</dbReference>
<comment type="caution">
    <text evidence="2">The sequence shown here is derived from an EMBL/GenBank/DDBJ whole genome shotgun (WGS) entry which is preliminary data.</text>
</comment>
<dbReference type="EMBL" id="SSOP01001053">
    <property type="protein sequence ID" value="KAB5587484.1"/>
    <property type="molecule type" value="Genomic_DNA"/>
</dbReference>
<name>A0A5N5Q6W7_9AGAM</name>
<evidence type="ECO:0000313" key="3">
    <source>
        <dbReference type="Proteomes" id="UP000383932"/>
    </source>
</evidence>
<dbReference type="AlphaFoldDB" id="A0A5N5Q6W7"/>
<evidence type="ECO:0000256" key="1">
    <source>
        <dbReference type="SAM" id="MobiDB-lite"/>
    </source>
</evidence>
<feature type="compositionally biased region" description="Acidic residues" evidence="1">
    <location>
        <begin position="177"/>
        <end position="188"/>
    </location>
</feature>
<reference evidence="2 3" key="1">
    <citation type="journal article" date="2019" name="Fungal Biol. Biotechnol.">
        <title>Draft genome sequence of fastidious pathogen Ceratobasidium theobromae, which causes vascular-streak dieback in Theobroma cacao.</title>
        <authorList>
            <person name="Ali S.S."/>
            <person name="Asman A."/>
            <person name="Shao J."/>
            <person name="Firmansyah A.P."/>
            <person name="Susilo A.W."/>
            <person name="Rosmana A."/>
            <person name="McMahon P."/>
            <person name="Junaid M."/>
            <person name="Guest D."/>
            <person name="Kheng T.Y."/>
            <person name="Meinhardt L.W."/>
            <person name="Bailey B.A."/>
        </authorList>
    </citation>
    <scope>NUCLEOTIDE SEQUENCE [LARGE SCALE GENOMIC DNA]</scope>
    <source>
        <strain evidence="2 3">CT2</strain>
    </source>
</reference>
<feature type="region of interest" description="Disordered" evidence="1">
    <location>
        <begin position="169"/>
        <end position="360"/>
    </location>
</feature>
<sequence length="360" mass="39359">MRLFRVVRGYGDTETSSAVSGVEGVAAHIFVKAGSAAGFERYWDGSDPVLTSGLETKMNSSWNTTHQLILENAYQNYKACYKDGPERRRTARDPPSSFSTGQFVHETEFHRTGPEDNMASELTRELAETLEVLANSWADMACEDARNVEILLGDFHRKWDLRLEESEYIGTDHGEGEQDTGADGDVGEDGANQRATTPSFNLNQLGGQNSPGADDEAAMKLLRSPSPVQQNQEDSSSATDEEAPVIGGLKYPLTQVRRASNSPRSGYSTPSEHGNSPVPAEPTPMANPSNEGTSKKRKSQASMDWDLTFTPAQDDNSSRAGKSTSLPEPPRPPSKQVKNLPANYPQSERYKGGWKGKQKI</sequence>